<feature type="region of interest" description="Disordered" evidence="1">
    <location>
        <begin position="205"/>
        <end position="240"/>
    </location>
</feature>
<accession>A0A239ETE1</accession>
<feature type="compositionally biased region" description="Polar residues" evidence="1">
    <location>
        <begin position="228"/>
        <end position="240"/>
    </location>
</feature>
<dbReference type="InterPro" id="IPR025324">
    <property type="entry name" value="DUF4230"/>
</dbReference>
<dbReference type="EMBL" id="FZOS01000007">
    <property type="protein sequence ID" value="SNS47142.1"/>
    <property type="molecule type" value="Genomic_DNA"/>
</dbReference>
<keyword evidence="2" id="KW-1133">Transmembrane helix</keyword>
<keyword evidence="2" id="KW-0472">Membrane</keyword>
<name>A0A239ETE1_9SPHN</name>
<dbReference type="RefSeq" id="WP_245842742.1">
    <property type="nucleotide sequence ID" value="NZ_FZOS01000007.1"/>
</dbReference>
<feature type="transmembrane region" description="Helical" evidence="2">
    <location>
        <begin position="6"/>
        <end position="27"/>
    </location>
</feature>
<gene>
    <name evidence="3" type="ORF">SAMN06295912_10766</name>
</gene>
<evidence type="ECO:0000256" key="2">
    <source>
        <dbReference type="SAM" id="Phobius"/>
    </source>
</evidence>
<evidence type="ECO:0000256" key="1">
    <source>
        <dbReference type="SAM" id="MobiDB-lite"/>
    </source>
</evidence>
<dbReference type="AlphaFoldDB" id="A0A239ETE1"/>
<reference evidence="4" key="1">
    <citation type="submission" date="2017-06" db="EMBL/GenBank/DDBJ databases">
        <authorList>
            <person name="Varghese N."/>
            <person name="Submissions S."/>
        </authorList>
    </citation>
    <scope>NUCLEOTIDE SEQUENCE [LARGE SCALE GENOMIC DNA]</scope>
    <source>
        <strain evidence="4">LNB2</strain>
    </source>
</reference>
<feature type="compositionally biased region" description="Basic and acidic residues" evidence="1">
    <location>
        <begin position="205"/>
        <end position="225"/>
    </location>
</feature>
<evidence type="ECO:0000313" key="4">
    <source>
        <dbReference type="Proteomes" id="UP000198281"/>
    </source>
</evidence>
<keyword evidence="2" id="KW-0812">Transmembrane</keyword>
<organism evidence="3 4">
    <name type="scientific">Edaphosphingomonas laterariae</name>
    <dbReference type="NCBI Taxonomy" id="861865"/>
    <lineage>
        <taxon>Bacteria</taxon>
        <taxon>Pseudomonadati</taxon>
        <taxon>Pseudomonadota</taxon>
        <taxon>Alphaproteobacteria</taxon>
        <taxon>Sphingomonadales</taxon>
        <taxon>Rhizorhabdaceae</taxon>
        <taxon>Edaphosphingomonas</taxon>
    </lineage>
</organism>
<evidence type="ECO:0000313" key="3">
    <source>
        <dbReference type="EMBL" id="SNS47142.1"/>
    </source>
</evidence>
<keyword evidence="4" id="KW-1185">Reference proteome</keyword>
<dbReference type="Pfam" id="PF14014">
    <property type="entry name" value="DUF4230"/>
    <property type="match status" value="1"/>
</dbReference>
<protein>
    <recommendedName>
        <fullName evidence="5">DUF4230 domain-containing protein</fullName>
    </recommendedName>
</protein>
<proteinExistence type="predicted"/>
<dbReference type="Proteomes" id="UP000198281">
    <property type="component" value="Unassembled WGS sequence"/>
</dbReference>
<sequence length="240" mass="26159">MNPRTARWIAAILAVAMVAGTAGWFGARRIAGVFNPDPVTIATASLDSMREQNRLTVFAARYVAVVTSTQTRFGLSARKTLIMPGNVRYEVDLAKLSPRDVRWDAAARRLSVTLPVPILAGPEVDMAAIREYDGGGMLMALSDAETTLDTANRKAGQAELLRQARSELPMRLARDAGRRAVERNFAMPLKAAGLDAAVEVRFADEPRPGNGERMDASRSLEEIYGLHENQNARPTRGTQP</sequence>
<evidence type="ECO:0008006" key="5">
    <source>
        <dbReference type="Google" id="ProtNLM"/>
    </source>
</evidence>